<dbReference type="InterPro" id="IPR023918">
    <property type="entry name" value="Colanic_acid_synth_WcaK"/>
</dbReference>
<sequence>MRRKTPYPSYGSVLGTCRPDKTRQRRIRQKTATNTTNTASPGIKFKLLILGNHTCGNRGDSAILRGLLDAINILNPHTEVDVMSRYPVSSSWLLNRPVMGDPLFLQMTQHNSAAGVVGRVKKVLRRRYQHQVLLSRVTDTGKLRNIAIAQGFTDFVRLLSGYDAIIQVGGSFFVDLYGVPQFEHALCTFMAKKPLFMIGHSVGPFQDEQFNQLANYVFGHCDALILRESVSLDLMKRSNITTAKVEHGVDTAWLVDHHTEDFTASYAVQHWLDVAAQQKTVAITLRELAPFDKRLGTTQQAYEKAFAGVVNRILDEGYQVIALSTCTGIDSYNKDDRMVALNLRQHISDPARYHVVMDELNDLEMGKILGACELTVGTRLHSAIISMNFATPAIAINYEHKSAGIMQQLGLPEMAIDIRHLLDGSLQAMVADTLGQLPVLNARLNEAVSRERQTGMQMVQSVLERIGEVK</sequence>
<organism evidence="2 3">
    <name type="scientific">Shigella flexneri K-227</name>
    <dbReference type="NCBI Taxonomy" id="766147"/>
    <lineage>
        <taxon>Bacteria</taxon>
        <taxon>Pseudomonadati</taxon>
        <taxon>Pseudomonadota</taxon>
        <taxon>Gammaproteobacteria</taxon>
        <taxon>Enterobacterales</taxon>
        <taxon>Enterobacteriaceae</taxon>
        <taxon>Shigella</taxon>
    </lineage>
</organism>
<name>F5NWP8_SHIFL</name>
<dbReference type="Pfam" id="PF04230">
    <property type="entry name" value="PS_pyruv_trans"/>
    <property type="match status" value="1"/>
</dbReference>
<dbReference type="EMBL" id="AFGY01000036">
    <property type="protein sequence ID" value="EGK36535.1"/>
    <property type="molecule type" value="Genomic_DNA"/>
</dbReference>
<feature type="domain" description="Polysaccharide pyruvyl transferase" evidence="1">
    <location>
        <begin position="57"/>
        <end position="400"/>
    </location>
</feature>
<protein>
    <submittedName>
        <fullName evidence="2">Amylovoran biosynthesis protein amsJ</fullName>
        <ecNumber evidence="2">2.-.-.-</ecNumber>
    </submittedName>
</protein>
<evidence type="ECO:0000259" key="1">
    <source>
        <dbReference type="Pfam" id="PF04230"/>
    </source>
</evidence>
<dbReference type="AlphaFoldDB" id="F5NWP8"/>
<dbReference type="EC" id="2.-.-.-" evidence="2"/>
<dbReference type="NCBIfam" id="NF007452">
    <property type="entry name" value="PRK10017.1"/>
    <property type="match status" value="1"/>
</dbReference>
<dbReference type="PANTHER" id="PTHR36836">
    <property type="entry name" value="COLANIC ACID BIOSYNTHESIS PROTEIN WCAK"/>
    <property type="match status" value="1"/>
</dbReference>
<dbReference type="InterPro" id="IPR007345">
    <property type="entry name" value="Polysacch_pyruvyl_Trfase"/>
</dbReference>
<proteinExistence type="predicted"/>
<comment type="caution">
    <text evidence="2">The sequence shown here is derived from an EMBL/GenBank/DDBJ whole genome shotgun (WGS) entry which is preliminary data.</text>
</comment>
<dbReference type="NCBIfam" id="TIGR04006">
    <property type="entry name" value="wcaK"/>
    <property type="match status" value="1"/>
</dbReference>
<keyword evidence="2" id="KW-0808">Transferase</keyword>
<evidence type="ECO:0000313" key="2">
    <source>
        <dbReference type="EMBL" id="EGK36535.1"/>
    </source>
</evidence>
<dbReference type="PATRIC" id="fig|766147.3.peg.2536"/>
<dbReference type="PANTHER" id="PTHR36836:SF1">
    <property type="entry name" value="COLANIC ACID BIOSYNTHESIS PROTEIN WCAK"/>
    <property type="match status" value="1"/>
</dbReference>
<reference evidence="2 3" key="1">
    <citation type="submission" date="2011-04" db="EMBL/GenBank/DDBJ databases">
        <authorList>
            <person name="Rasko D."/>
            <person name="Redman J."/>
            <person name="Daugherty S.C."/>
            <person name="Tallon L."/>
            <person name="Sadzewicz L."/>
            <person name="Jones K."/>
            <person name="Santana-Cruz I."/>
            <person name="Liu X."/>
        </authorList>
    </citation>
    <scope>NUCLEOTIDE SEQUENCE [LARGE SCALE GENOMIC DNA]</scope>
    <source>
        <strain evidence="2 3">K-227</strain>
    </source>
</reference>
<gene>
    <name evidence="2" type="ORF">SFK227_2566</name>
</gene>
<dbReference type="GO" id="GO:0016740">
    <property type="term" value="F:transferase activity"/>
    <property type="evidence" value="ECO:0007669"/>
    <property type="project" value="UniProtKB-KW"/>
</dbReference>
<evidence type="ECO:0000313" key="3">
    <source>
        <dbReference type="Proteomes" id="UP000004520"/>
    </source>
</evidence>
<dbReference type="Proteomes" id="UP000004520">
    <property type="component" value="Unassembled WGS sequence"/>
</dbReference>
<accession>F5NWP8</accession>